<evidence type="ECO:0000259" key="1">
    <source>
        <dbReference type="Pfam" id="PF04909"/>
    </source>
</evidence>
<dbReference type="AlphaFoldDB" id="A0A6G9ZCX8"/>
<dbReference type="PANTHER" id="PTHR35563:SF2">
    <property type="entry name" value="BARREL METAL-DEPENDENT HYDROLASE, PUTATIVE (AFU_ORTHOLOGUE AFUA_1G16240)-RELATED"/>
    <property type="match status" value="1"/>
</dbReference>
<name>A0A6G9ZCX8_9NOCA</name>
<dbReference type="Proteomes" id="UP000500953">
    <property type="component" value="Chromosome"/>
</dbReference>
<sequence length="291" mass="31768">MFDAHVHIIDPRFPLIENEGYLPKPYTIANYRKRMARFDVDAGAVVSGSFQGTDSGFLRAALAELGPGWVGVITLHPDATDEEILDLDRAGVRALRFNLKRAAGDIVALTMQALRAHALAGWHVELYIDGSMLGSLEPVISKLPALSIDHMGMSDECLPYLLNLVDRGAKVKASGFGRVTMDVGVALRRIHAVNPEALMFGSDLPGTRAGRPFRDRDIELIADAVGADAYRVLEDNARAFYRLPVKARPAHEDPMPTLPIPTGKAPTLRLNRRDLPKLAPGDTLPLPVIDK</sequence>
<evidence type="ECO:0000313" key="2">
    <source>
        <dbReference type="EMBL" id="QIS23207.1"/>
    </source>
</evidence>
<dbReference type="InterPro" id="IPR006680">
    <property type="entry name" value="Amidohydro-rel"/>
</dbReference>
<dbReference type="GO" id="GO:0016787">
    <property type="term" value="F:hydrolase activity"/>
    <property type="evidence" value="ECO:0007669"/>
    <property type="project" value="UniProtKB-KW"/>
</dbReference>
<organism evidence="2 3">
    <name type="scientific">Nocardia terpenica</name>
    <dbReference type="NCBI Taxonomy" id="455432"/>
    <lineage>
        <taxon>Bacteria</taxon>
        <taxon>Bacillati</taxon>
        <taxon>Actinomycetota</taxon>
        <taxon>Actinomycetes</taxon>
        <taxon>Mycobacteriales</taxon>
        <taxon>Nocardiaceae</taxon>
        <taxon>Nocardia</taxon>
    </lineage>
</organism>
<dbReference type="EMBL" id="CP046173">
    <property type="protein sequence ID" value="QIS23207.1"/>
    <property type="molecule type" value="Genomic_DNA"/>
</dbReference>
<keyword evidence="2" id="KW-0378">Hydrolase</keyword>
<dbReference type="InterPro" id="IPR032466">
    <property type="entry name" value="Metal_Hydrolase"/>
</dbReference>
<dbReference type="Pfam" id="PF04909">
    <property type="entry name" value="Amidohydro_2"/>
    <property type="match status" value="1"/>
</dbReference>
<dbReference type="InterPro" id="IPR052358">
    <property type="entry name" value="Aro_Compnd_Degr_Hydrolases"/>
</dbReference>
<dbReference type="RefSeq" id="WP_167490562.1">
    <property type="nucleotide sequence ID" value="NZ_CP046173.1"/>
</dbReference>
<dbReference type="Gene3D" id="3.20.20.140">
    <property type="entry name" value="Metal-dependent hydrolases"/>
    <property type="match status" value="1"/>
</dbReference>
<dbReference type="PANTHER" id="PTHR35563">
    <property type="entry name" value="BARREL METAL-DEPENDENT HYDROLASE, PUTATIVE (AFU_ORTHOLOGUE AFUA_1G16240)-RELATED"/>
    <property type="match status" value="1"/>
</dbReference>
<reference evidence="2 3" key="1">
    <citation type="journal article" date="2019" name="ACS Chem. Biol.">
        <title>Identification and Mobilization of a Cryptic Antibiotic Biosynthesis Gene Locus from a Human-Pathogenic Nocardia Isolate.</title>
        <authorList>
            <person name="Herisse M."/>
            <person name="Ishida K."/>
            <person name="Porter J.L."/>
            <person name="Howden B."/>
            <person name="Hertweck C."/>
            <person name="Stinear T.P."/>
            <person name="Pidot S.J."/>
        </authorList>
    </citation>
    <scope>NUCLEOTIDE SEQUENCE [LARGE SCALE GENOMIC DNA]</scope>
    <source>
        <strain evidence="2 3">AUSMDU00012715</strain>
    </source>
</reference>
<accession>A0A6G9ZCX8</accession>
<proteinExistence type="predicted"/>
<protein>
    <submittedName>
        <fullName evidence="2">Amidohydrolase family protein</fullName>
    </submittedName>
</protein>
<feature type="domain" description="Amidohydrolase-related" evidence="1">
    <location>
        <begin position="3"/>
        <end position="243"/>
    </location>
</feature>
<gene>
    <name evidence="2" type="ORF">F6W96_37580</name>
</gene>
<dbReference type="SUPFAM" id="SSF51556">
    <property type="entry name" value="Metallo-dependent hydrolases"/>
    <property type="match status" value="1"/>
</dbReference>
<evidence type="ECO:0000313" key="3">
    <source>
        <dbReference type="Proteomes" id="UP000500953"/>
    </source>
</evidence>